<accession>A0ABM3RHM6</accession>
<proteinExistence type="predicted"/>
<evidence type="ECO:0000313" key="2">
    <source>
        <dbReference type="RefSeq" id="XP_056695114.1"/>
    </source>
</evidence>
<protein>
    <recommendedName>
        <fullName evidence="3">Endonuclease/exonuclease/phosphatase domain-containing protein</fullName>
    </recommendedName>
</protein>
<dbReference type="PANTHER" id="PTHR33710:SF79">
    <property type="entry name" value="OS06G0205337 PROTEIN"/>
    <property type="match status" value="1"/>
</dbReference>
<dbReference type="SUPFAM" id="SSF56219">
    <property type="entry name" value="DNase I-like"/>
    <property type="match status" value="1"/>
</dbReference>
<dbReference type="Gene3D" id="3.60.10.10">
    <property type="entry name" value="Endonuclease/exonuclease/phosphatase"/>
    <property type="match status" value="1"/>
</dbReference>
<dbReference type="InterPro" id="IPR036691">
    <property type="entry name" value="Endo/exonu/phosph_ase_sf"/>
</dbReference>
<reference evidence="2" key="2">
    <citation type="submission" date="2025-08" db="UniProtKB">
        <authorList>
            <consortium name="RefSeq"/>
        </authorList>
    </citation>
    <scope>IDENTIFICATION</scope>
    <source>
        <tissue evidence="2">Leaf</tissue>
    </source>
</reference>
<gene>
    <name evidence="2" type="primary">LOC130469704</name>
</gene>
<dbReference type="RefSeq" id="XP_056695114.1">
    <property type="nucleotide sequence ID" value="XM_056839136.1"/>
</dbReference>
<name>A0ABM3RHM6_SPIOL</name>
<dbReference type="Proteomes" id="UP000813463">
    <property type="component" value="Chromosome 3"/>
</dbReference>
<sequence>MGINFGVWIAVCECRNTVWQLIGEILSNKNDKVVLLTDFNQVEYHNQKVGGSLNIPGKEDFMNWRNKWQLLEIPFHGLNYTWSNNRGENDCIYERLDRGYAREGWHNLYPEANIINLPILVSDHSPIILDTNSERRKKKRLCKIDSWCLSMEQPKGIIADAWRRHIEGSPMFRWSRKLQQVRYDLLKWCKNFQKDNNIIWDDIIENCDKSQKQIKMDEDMKQAKEIREDGLRSALIKLDYWRQRAKGKWVALGDSNTAFFFRCAKQRKTRNEIRLLQDNNGNWTSEPEVIKNSICDHFRNLFKVDEEGVPLVAFPDEIKRLIPKLSESKIRNLNYDISEGEFKQAIFQMGGLKAPRPDGIPAMFDKKEWDIVGKEVTQAVLPFFKTGYLLKEWNRTLITLIPKTDMVGPFQNAFVPKRYMGDNCLLAHEVMLYKEKEKGVRKICYSYS</sequence>
<reference evidence="1" key="1">
    <citation type="journal article" date="2021" name="Nat. Commun.">
        <title>Genomic analyses provide insights into spinach domestication and the genetic basis of agronomic traits.</title>
        <authorList>
            <person name="Cai X."/>
            <person name="Sun X."/>
            <person name="Xu C."/>
            <person name="Sun H."/>
            <person name="Wang X."/>
            <person name="Ge C."/>
            <person name="Zhang Z."/>
            <person name="Wang Q."/>
            <person name="Fei Z."/>
            <person name="Jiao C."/>
            <person name="Wang Q."/>
        </authorList>
    </citation>
    <scope>NUCLEOTIDE SEQUENCE [LARGE SCALE GENOMIC DNA]</scope>
    <source>
        <strain evidence="1">cv. Varoflay</strain>
    </source>
</reference>
<evidence type="ECO:0008006" key="3">
    <source>
        <dbReference type="Google" id="ProtNLM"/>
    </source>
</evidence>
<dbReference type="PANTHER" id="PTHR33710">
    <property type="entry name" value="BNAC02G09200D PROTEIN"/>
    <property type="match status" value="1"/>
</dbReference>
<dbReference type="GeneID" id="130469704"/>
<organism evidence="1 2">
    <name type="scientific">Spinacia oleracea</name>
    <name type="common">Spinach</name>
    <dbReference type="NCBI Taxonomy" id="3562"/>
    <lineage>
        <taxon>Eukaryota</taxon>
        <taxon>Viridiplantae</taxon>
        <taxon>Streptophyta</taxon>
        <taxon>Embryophyta</taxon>
        <taxon>Tracheophyta</taxon>
        <taxon>Spermatophyta</taxon>
        <taxon>Magnoliopsida</taxon>
        <taxon>eudicotyledons</taxon>
        <taxon>Gunneridae</taxon>
        <taxon>Pentapetalae</taxon>
        <taxon>Caryophyllales</taxon>
        <taxon>Chenopodiaceae</taxon>
        <taxon>Chenopodioideae</taxon>
        <taxon>Anserineae</taxon>
        <taxon>Spinacia</taxon>
    </lineage>
</organism>
<evidence type="ECO:0000313" key="1">
    <source>
        <dbReference type="Proteomes" id="UP000813463"/>
    </source>
</evidence>
<keyword evidence="1" id="KW-1185">Reference proteome</keyword>